<keyword evidence="1" id="KW-0812">Transmembrane</keyword>
<evidence type="ECO:0000256" key="1">
    <source>
        <dbReference type="SAM" id="Phobius"/>
    </source>
</evidence>
<keyword evidence="1" id="KW-0472">Membrane</keyword>
<dbReference type="EMBL" id="JBBPDW010000076">
    <property type="protein sequence ID" value="KAK7529346.1"/>
    <property type="molecule type" value="Genomic_DNA"/>
</dbReference>
<gene>
    <name evidence="2" type="ORF">IWX46DRAFT_435026</name>
</gene>
<evidence type="ECO:0000313" key="3">
    <source>
        <dbReference type="Proteomes" id="UP001365128"/>
    </source>
</evidence>
<reference evidence="2 3" key="1">
    <citation type="submission" date="2024-04" db="EMBL/GenBank/DDBJ databases">
        <title>Phyllosticta paracitricarpa is synonymous to the EU quarantine fungus P. citricarpa based on phylogenomic analyses.</title>
        <authorList>
            <consortium name="Lawrence Berkeley National Laboratory"/>
            <person name="Van Ingen-Buijs V.A."/>
            <person name="Van Westerhoven A.C."/>
            <person name="Haridas S."/>
            <person name="Skiadas P."/>
            <person name="Martin F."/>
            <person name="Groenewald J.Z."/>
            <person name="Crous P.W."/>
            <person name="Seidl M.F."/>
        </authorList>
    </citation>
    <scope>NUCLEOTIDE SEQUENCE [LARGE SCALE GENOMIC DNA]</scope>
    <source>
        <strain evidence="2 3">CBS 122670</strain>
    </source>
</reference>
<organism evidence="2 3">
    <name type="scientific">Phyllosticta citricarpa</name>
    <dbReference type="NCBI Taxonomy" id="55181"/>
    <lineage>
        <taxon>Eukaryota</taxon>
        <taxon>Fungi</taxon>
        <taxon>Dikarya</taxon>
        <taxon>Ascomycota</taxon>
        <taxon>Pezizomycotina</taxon>
        <taxon>Dothideomycetes</taxon>
        <taxon>Dothideomycetes incertae sedis</taxon>
        <taxon>Botryosphaeriales</taxon>
        <taxon>Phyllostictaceae</taxon>
        <taxon>Phyllosticta</taxon>
    </lineage>
</organism>
<comment type="caution">
    <text evidence="2">The sequence shown here is derived from an EMBL/GenBank/DDBJ whole genome shotgun (WGS) entry which is preliminary data.</text>
</comment>
<keyword evidence="3" id="KW-1185">Reference proteome</keyword>
<keyword evidence="1" id="KW-1133">Transmembrane helix</keyword>
<protein>
    <submittedName>
        <fullName evidence="2">Uncharacterized protein</fullName>
    </submittedName>
</protein>
<accession>A0ABR1L2A1</accession>
<feature type="transmembrane region" description="Helical" evidence="1">
    <location>
        <begin position="153"/>
        <end position="179"/>
    </location>
</feature>
<feature type="transmembrane region" description="Helical" evidence="1">
    <location>
        <begin position="50"/>
        <end position="75"/>
    </location>
</feature>
<dbReference type="Proteomes" id="UP001365128">
    <property type="component" value="Unassembled WGS sequence"/>
</dbReference>
<name>A0ABR1L2A1_9PEZI</name>
<evidence type="ECO:0000313" key="2">
    <source>
        <dbReference type="EMBL" id="KAK7529346.1"/>
    </source>
</evidence>
<proteinExistence type="predicted"/>
<sequence>MRPVNSAADLVLSRQLLFSRHSHPNTPRHDSFRTPTIGIMLSTLLLHRHFFIFFPFSFFPLATATSMYIMTVSLFRRNGSAGRITCCLWCRPSSSVASLISPSSSASLIQPQGGNSNRLPHDDELRTGDMGARQVVYSTQSGIGKAKGKPPHLAFTVAIAISWLTAMVMAHAFSCLFFASPFAYTRHRRYNHSVVRSVVRRLLRICLCLSS</sequence>